<evidence type="ECO:0000313" key="2">
    <source>
        <dbReference type="EMBL" id="KFA87073.1"/>
    </source>
</evidence>
<proteinExistence type="predicted"/>
<evidence type="ECO:0008006" key="4">
    <source>
        <dbReference type="Google" id="ProtNLM"/>
    </source>
</evidence>
<accession>A0A084SF38</accession>
<dbReference type="Proteomes" id="UP000028547">
    <property type="component" value="Unassembled WGS sequence"/>
</dbReference>
<name>A0A084SF38_9BACT</name>
<feature type="compositionally biased region" description="Gly residues" evidence="1">
    <location>
        <begin position="62"/>
        <end position="73"/>
    </location>
</feature>
<dbReference type="PROSITE" id="PS51257">
    <property type="entry name" value="PROKAR_LIPOPROTEIN"/>
    <property type="match status" value="1"/>
</dbReference>
<feature type="compositionally biased region" description="Polar residues" evidence="1">
    <location>
        <begin position="32"/>
        <end position="55"/>
    </location>
</feature>
<gene>
    <name evidence="2" type="ORF">Q664_50265</name>
</gene>
<dbReference type="AlphaFoldDB" id="A0A084SF38"/>
<evidence type="ECO:0000256" key="1">
    <source>
        <dbReference type="SAM" id="MobiDB-lite"/>
    </source>
</evidence>
<protein>
    <recommendedName>
        <fullName evidence="4">Lipoprotein</fullName>
    </recommendedName>
</protein>
<organism evidence="2 3">
    <name type="scientific">Archangium violaceum Cb vi76</name>
    <dbReference type="NCBI Taxonomy" id="1406225"/>
    <lineage>
        <taxon>Bacteria</taxon>
        <taxon>Pseudomonadati</taxon>
        <taxon>Myxococcota</taxon>
        <taxon>Myxococcia</taxon>
        <taxon>Myxococcales</taxon>
        <taxon>Cystobacterineae</taxon>
        <taxon>Archangiaceae</taxon>
        <taxon>Archangium</taxon>
    </lineage>
</organism>
<dbReference type="EMBL" id="JPMI01000394">
    <property type="protein sequence ID" value="KFA87073.1"/>
    <property type="molecule type" value="Genomic_DNA"/>
</dbReference>
<sequence>MFKGSGGLAAALLVTAGCKQPGRQQRQEQVARTRQRNAQVQGNQRLQQLVTGQVVSASPDARGGGRGGGPSGS</sequence>
<comment type="caution">
    <text evidence="2">The sequence shown here is derived from an EMBL/GenBank/DDBJ whole genome shotgun (WGS) entry which is preliminary data.</text>
</comment>
<reference evidence="2 3" key="1">
    <citation type="submission" date="2014-07" db="EMBL/GenBank/DDBJ databases">
        <title>Draft Genome Sequence of Gephyronic Acid Producer, Cystobacter violaceus Strain Cb vi76.</title>
        <authorList>
            <person name="Stevens D.C."/>
            <person name="Young J."/>
            <person name="Carmichael R."/>
            <person name="Tan J."/>
            <person name="Taylor R.E."/>
        </authorList>
    </citation>
    <scope>NUCLEOTIDE SEQUENCE [LARGE SCALE GENOMIC DNA]</scope>
    <source>
        <strain evidence="2 3">Cb vi76</strain>
    </source>
</reference>
<evidence type="ECO:0000313" key="3">
    <source>
        <dbReference type="Proteomes" id="UP000028547"/>
    </source>
</evidence>
<dbReference type="RefSeq" id="WP_043413589.1">
    <property type="nucleotide sequence ID" value="NZ_JPMI01000394.1"/>
</dbReference>
<feature type="region of interest" description="Disordered" evidence="1">
    <location>
        <begin position="19"/>
        <end position="73"/>
    </location>
</feature>